<feature type="domain" description="Glycosyltransferase 2-like" evidence="1">
    <location>
        <begin position="557"/>
        <end position="634"/>
    </location>
</feature>
<accession>W4JN63</accession>
<dbReference type="GeneID" id="20674515"/>
<dbReference type="Gene3D" id="3.90.25.10">
    <property type="entry name" value="UDP-galactose 4-epimerase, domain 1"/>
    <property type="match status" value="1"/>
</dbReference>
<evidence type="ECO:0000259" key="1">
    <source>
        <dbReference type="Pfam" id="PF00535"/>
    </source>
</evidence>
<dbReference type="eggNOG" id="KOG1429">
    <property type="taxonomic scope" value="Eukaryota"/>
</dbReference>
<gene>
    <name evidence="3" type="ORF">HETIRDRAFT_431166</name>
</gene>
<keyword evidence="4" id="KW-1185">Reference proteome</keyword>
<evidence type="ECO:0008006" key="5">
    <source>
        <dbReference type="Google" id="ProtNLM"/>
    </source>
</evidence>
<dbReference type="InterPro" id="IPR001509">
    <property type="entry name" value="Epimerase_deHydtase"/>
</dbReference>
<organism evidence="3 4">
    <name type="scientific">Heterobasidion irregulare (strain TC 32-1)</name>
    <dbReference type="NCBI Taxonomy" id="747525"/>
    <lineage>
        <taxon>Eukaryota</taxon>
        <taxon>Fungi</taxon>
        <taxon>Dikarya</taxon>
        <taxon>Basidiomycota</taxon>
        <taxon>Agaricomycotina</taxon>
        <taxon>Agaricomycetes</taxon>
        <taxon>Russulales</taxon>
        <taxon>Bondarzewiaceae</taxon>
        <taxon>Heterobasidion</taxon>
        <taxon>Heterobasidion annosum species complex</taxon>
    </lineage>
</organism>
<dbReference type="Pfam" id="PF00535">
    <property type="entry name" value="Glycos_transf_2"/>
    <property type="match status" value="1"/>
</dbReference>
<dbReference type="Proteomes" id="UP000030671">
    <property type="component" value="Unassembled WGS sequence"/>
</dbReference>
<dbReference type="Pfam" id="PF01370">
    <property type="entry name" value="Epimerase"/>
    <property type="match status" value="1"/>
</dbReference>
<proteinExistence type="predicted"/>
<feature type="domain" description="NAD-dependent epimerase/dehydratase" evidence="2">
    <location>
        <begin position="10"/>
        <end position="263"/>
    </location>
</feature>
<evidence type="ECO:0000313" key="3">
    <source>
        <dbReference type="EMBL" id="ETW75002.1"/>
    </source>
</evidence>
<dbReference type="AlphaFoldDB" id="W4JN63"/>
<dbReference type="InterPro" id="IPR029044">
    <property type="entry name" value="Nucleotide-diphossugar_trans"/>
</dbReference>
<dbReference type="KEGG" id="hir:HETIRDRAFT_431166"/>
<dbReference type="Gene3D" id="3.90.550.10">
    <property type="entry name" value="Spore Coat Polysaccharide Biosynthesis Protein SpsA, Chain A"/>
    <property type="match status" value="1"/>
</dbReference>
<evidence type="ECO:0000313" key="4">
    <source>
        <dbReference type="Proteomes" id="UP000030671"/>
    </source>
</evidence>
<sequence length="767" mass="85987">MSSDKKPILMVAGGNGFIGPHVARRLHAESYYVRIADIHPISAFAPESISAEVLVGNLCDIAFCQKVIRGAYTIFHFAAAMGGMGTIHSTNDFVIYSENHTMTQNLLASSVSAGVTRFFYASSACVYPEHLQDSNALAADVSLRETDVFAKPPPKPQGLYGLEKLNSELLLHQYESFIQIRIARFHNIYGPRGAWRNGREKVPAALIRKVLAANLLGSSAPTLKIWGDGKQRRSFLYIDDCVDAILLLMSSQDDNAAQPINIGSDRAVTINDLAAIALEIIGVHNAQMVYFSSRPTGVSARNSNNEVIQDRLGWRPRDDRGLVQGMRLTAERMSCEIERLPIGLSHEDRSRIYLAIDEDDSFLLDAERNRAMDILMAGNFTDIITLVCNFPPGQICDLWRECARRAWQDGCDYFVLMGDDVVLQDEGWMRDSVQEFRALSEQEHMDAFGGEVVPKSFVNQDGDPFLYQLYRRWNCSRMFQCRIYNSLGGSGPARYEKQHSPDWTYETLTDATKVLRDWLEIAAPAATQKLTLDISRFPILTSTFELKPSNTCIVMFIVIIDDPLSPAIGELEHRFAHRPDVRIRINEENLGASASRNRGIAESSAEWIYSLDDDVLPNSYLLIEAERSMRAHPDAAGFVGNMQFPVAESVFTTAVHLAGVTYFWDIATKMDEDVPWGVTANLIYRRDVKDNVRFSLQLPKTGGGEDIAFCRQKRAYSVSHGGEGFRAAPRVIATHPWWNNGQRSYWRFYGWSGRWGFGIPLSATDLS</sequence>
<dbReference type="SUPFAM" id="SSF51735">
    <property type="entry name" value="NAD(P)-binding Rossmann-fold domains"/>
    <property type="match status" value="1"/>
</dbReference>
<dbReference type="STRING" id="747525.W4JN63"/>
<evidence type="ECO:0000259" key="2">
    <source>
        <dbReference type="Pfam" id="PF01370"/>
    </source>
</evidence>
<reference evidence="3 4" key="1">
    <citation type="journal article" date="2012" name="New Phytol.">
        <title>Insight into trade-off between wood decay and parasitism from the genome of a fungal forest pathogen.</title>
        <authorList>
            <person name="Olson A."/>
            <person name="Aerts A."/>
            <person name="Asiegbu F."/>
            <person name="Belbahri L."/>
            <person name="Bouzid O."/>
            <person name="Broberg A."/>
            <person name="Canback B."/>
            <person name="Coutinho P.M."/>
            <person name="Cullen D."/>
            <person name="Dalman K."/>
            <person name="Deflorio G."/>
            <person name="van Diepen L.T."/>
            <person name="Dunand C."/>
            <person name="Duplessis S."/>
            <person name="Durling M."/>
            <person name="Gonthier P."/>
            <person name="Grimwood J."/>
            <person name="Fossdal C.G."/>
            <person name="Hansson D."/>
            <person name="Henrissat B."/>
            <person name="Hietala A."/>
            <person name="Himmelstrand K."/>
            <person name="Hoffmeister D."/>
            <person name="Hogberg N."/>
            <person name="James T.Y."/>
            <person name="Karlsson M."/>
            <person name="Kohler A."/>
            <person name="Kues U."/>
            <person name="Lee Y.H."/>
            <person name="Lin Y.C."/>
            <person name="Lind M."/>
            <person name="Lindquist E."/>
            <person name="Lombard V."/>
            <person name="Lucas S."/>
            <person name="Lunden K."/>
            <person name="Morin E."/>
            <person name="Murat C."/>
            <person name="Park J."/>
            <person name="Raffaello T."/>
            <person name="Rouze P."/>
            <person name="Salamov A."/>
            <person name="Schmutz J."/>
            <person name="Solheim H."/>
            <person name="Stahlberg J."/>
            <person name="Velez H."/>
            <person name="de Vries R.P."/>
            <person name="Wiebenga A."/>
            <person name="Woodward S."/>
            <person name="Yakovlev I."/>
            <person name="Garbelotto M."/>
            <person name="Martin F."/>
            <person name="Grigoriev I.V."/>
            <person name="Stenlid J."/>
        </authorList>
    </citation>
    <scope>NUCLEOTIDE SEQUENCE [LARGE SCALE GENOMIC DNA]</scope>
    <source>
        <strain evidence="3 4">TC 32-1</strain>
    </source>
</reference>
<dbReference type="InterPro" id="IPR036291">
    <property type="entry name" value="NAD(P)-bd_dom_sf"/>
</dbReference>
<name>W4JN63_HETIT</name>
<dbReference type="OrthoDB" id="331544at2759"/>
<dbReference type="InterPro" id="IPR050177">
    <property type="entry name" value="Lipid_A_modif_metabolic_enz"/>
</dbReference>
<dbReference type="PANTHER" id="PTHR43245">
    <property type="entry name" value="BIFUNCTIONAL POLYMYXIN RESISTANCE PROTEIN ARNA"/>
    <property type="match status" value="1"/>
</dbReference>
<protein>
    <recommendedName>
        <fullName evidence="5">Glycosyltransferase family 2 protein</fullName>
    </recommendedName>
</protein>
<dbReference type="InParanoid" id="W4JN63"/>
<dbReference type="EMBL" id="KI925467">
    <property type="protein sequence ID" value="ETW75002.1"/>
    <property type="molecule type" value="Genomic_DNA"/>
</dbReference>
<dbReference type="HOGENOM" id="CLU_005635_0_0_1"/>
<dbReference type="Gene3D" id="3.40.50.720">
    <property type="entry name" value="NAD(P)-binding Rossmann-like Domain"/>
    <property type="match status" value="1"/>
</dbReference>
<dbReference type="CDD" id="cd00761">
    <property type="entry name" value="Glyco_tranf_GTA_type"/>
    <property type="match status" value="1"/>
</dbReference>
<dbReference type="RefSeq" id="XP_009553454.1">
    <property type="nucleotide sequence ID" value="XM_009555159.1"/>
</dbReference>
<dbReference type="SUPFAM" id="SSF53448">
    <property type="entry name" value="Nucleotide-diphospho-sugar transferases"/>
    <property type="match status" value="1"/>
</dbReference>
<dbReference type="InterPro" id="IPR001173">
    <property type="entry name" value="Glyco_trans_2-like"/>
</dbReference>